<proteinExistence type="predicted"/>
<feature type="region of interest" description="Disordered" evidence="1">
    <location>
        <begin position="130"/>
        <end position="150"/>
    </location>
</feature>
<feature type="region of interest" description="Disordered" evidence="1">
    <location>
        <begin position="1"/>
        <end position="22"/>
    </location>
</feature>
<evidence type="ECO:0000313" key="3">
    <source>
        <dbReference type="Proteomes" id="UP001141434"/>
    </source>
</evidence>
<dbReference type="RefSeq" id="XP_056515055.1">
    <property type="nucleotide sequence ID" value="XM_056653988.1"/>
</dbReference>
<organism evidence="2 3">
    <name type="scientific">Penicillium alfredii</name>
    <dbReference type="NCBI Taxonomy" id="1506179"/>
    <lineage>
        <taxon>Eukaryota</taxon>
        <taxon>Fungi</taxon>
        <taxon>Dikarya</taxon>
        <taxon>Ascomycota</taxon>
        <taxon>Pezizomycotina</taxon>
        <taxon>Eurotiomycetes</taxon>
        <taxon>Eurotiomycetidae</taxon>
        <taxon>Eurotiales</taxon>
        <taxon>Aspergillaceae</taxon>
        <taxon>Penicillium</taxon>
    </lineage>
</organism>
<feature type="region of interest" description="Disordered" evidence="1">
    <location>
        <begin position="76"/>
        <end position="115"/>
    </location>
</feature>
<name>A0A9W9FTF5_9EURO</name>
<protein>
    <submittedName>
        <fullName evidence="2">Uncharacterized protein</fullName>
    </submittedName>
</protein>
<dbReference type="OrthoDB" id="4227585at2759"/>
<dbReference type="GeneID" id="81393156"/>
<gene>
    <name evidence="2" type="ORF">NUU61_003406</name>
</gene>
<reference evidence="2" key="1">
    <citation type="submission" date="2022-11" db="EMBL/GenBank/DDBJ databases">
        <authorList>
            <person name="Petersen C."/>
        </authorList>
    </citation>
    <scope>NUCLEOTIDE SEQUENCE</scope>
    <source>
        <strain evidence="2">IBT 34128</strain>
    </source>
</reference>
<feature type="compositionally biased region" description="Polar residues" evidence="1">
    <location>
        <begin position="139"/>
        <end position="150"/>
    </location>
</feature>
<dbReference type="AlphaFoldDB" id="A0A9W9FTF5"/>
<accession>A0A9W9FTF5</accession>
<reference evidence="2" key="2">
    <citation type="journal article" date="2023" name="IMA Fungus">
        <title>Comparative genomic study of the Penicillium genus elucidates a diverse pangenome and 15 lateral gene transfer events.</title>
        <authorList>
            <person name="Petersen C."/>
            <person name="Sorensen T."/>
            <person name="Nielsen M.R."/>
            <person name="Sondergaard T.E."/>
            <person name="Sorensen J.L."/>
            <person name="Fitzpatrick D.A."/>
            <person name="Frisvad J.C."/>
            <person name="Nielsen K.L."/>
        </authorList>
    </citation>
    <scope>NUCLEOTIDE SEQUENCE</scope>
    <source>
        <strain evidence="2">IBT 34128</strain>
    </source>
</reference>
<keyword evidence="3" id="KW-1185">Reference proteome</keyword>
<sequence length="164" mass="18107">MPKSPRFYSTPMDDGSESTPVQAYGLEERTPSIIEKPKLLRRMSHALDDIKEDFSLQIDPRSTADKLKRRSTLIFDGSAFNPNAGSRPETPVTAGGPPRSRPMSIMSFDAWSSPPRRLSRRLSHRLSIWSQRGKAPGSQAASISSPNLIGSSTQYATRSQASFI</sequence>
<evidence type="ECO:0000256" key="1">
    <source>
        <dbReference type="SAM" id="MobiDB-lite"/>
    </source>
</evidence>
<evidence type="ECO:0000313" key="2">
    <source>
        <dbReference type="EMBL" id="KAJ5106059.1"/>
    </source>
</evidence>
<dbReference type="EMBL" id="JAPMSZ010000004">
    <property type="protein sequence ID" value="KAJ5106059.1"/>
    <property type="molecule type" value="Genomic_DNA"/>
</dbReference>
<comment type="caution">
    <text evidence="2">The sequence shown here is derived from an EMBL/GenBank/DDBJ whole genome shotgun (WGS) entry which is preliminary data.</text>
</comment>
<dbReference type="Proteomes" id="UP001141434">
    <property type="component" value="Unassembled WGS sequence"/>
</dbReference>